<dbReference type="AlphaFoldDB" id="E8NAF5"/>
<dbReference type="KEGG" id="mts:MTES_1647"/>
<gene>
    <name evidence="2" type="ordered locus">MTES_1647</name>
</gene>
<dbReference type="eggNOG" id="ENOG502ZWB0">
    <property type="taxonomic scope" value="Bacteria"/>
</dbReference>
<dbReference type="OrthoDB" id="5146634at2"/>
<sequence>MDQISSFITNYMPFLLNADRYKVVETMETAANGGDSVVVFVSDGLHFRFIKERDQLFLDLRPPTSQKEKDWYSIDLVYRLLTGERLGTSILSPEYAEFVRTRLLDIERKFGPDEWPQTEQDLRGIQRKRSKEMFG</sequence>
<organism evidence="2 3">
    <name type="scientific">Microbacterium testaceum (strain StLB037)</name>
    <dbReference type="NCBI Taxonomy" id="979556"/>
    <lineage>
        <taxon>Bacteria</taxon>
        <taxon>Bacillati</taxon>
        <taxon>Actinomycetota</taxon>
        <taxon>Actinomycetes</taxon>
        <taxon>Micrococcales</taxon>
        <taxon>Microbacteriaceae</taxon>
        <taxon>Microbacterium</taxon>
    </lineage>
</organism>
<name>E8NAF5_MICTS</name>
<dbReference type="Proteomes" id="UP000008975">
    <property type="component" value="Chromosome"/>
</dbReference>
<reference key="2">
    <citation type="submission" date="2011-02" db="EMBL/GenBank/DDBJ databases">
        <title>Genome sequence of Microbacterium testaceum StLB037.</title>
        <authorList>
            <person name="Morohoshi T."/>
            <person name="Wang W.Z."/>
            <person name="Someya N."/>
            <person name="Ikeda T."/>
        </authorList>
    </citation>
    <scope>NUCLEOTIDE SEQUENCE</scope>
    <source>
        <strain>StLB037</strain>
    </source>
</reference>
<dbReference type="STRING" id="979556.MTES_1647"/>
<feature type="compositionally biased region" description="Basic residues" evidence="1">
    <location>
        <begin position="125"/>
        <end position="135"/>
    </location>
</feature>
<accession>E8NAF5</accession>
<protein>
    <submittedName>
        <fullName evidence="2">UDP-N-acetylmuramyl tripeptide synthase</fullName>
    </submittedName>
</protein>
<dbReference type="HOGENOM" id="CLU_1883396_0_0_11"/>
<reference evidence="2 3" key="1">
    <citation type="journal article" date="2011" name="J. Bacteriol.">
        <title>Genome sequence of Microbacterium testaceum StLB037, an N-acylhomoserine lactone-degrading bacterium isolated from potato leaves.</title>
        <authorList>
            <person name="Morohoshi T."/>
            <person name="Wang W.-Z."/>
            <person name="Someya N."/>
            <person name="Ikeda T."/>
        </authorList>
    </citation>
    <scope>NUCLEOTIDE SEQUENCE [LARGE SCALE GENOMIC DNA]</scope>
    <source>
        <strain evidence="2 3">StLB037</strain>
    </source>
</reference>
<evidence type="ECO:0000313" key="2">
    <source>
        <dbReference type="EMBL" id="BAJ74611.1"/>
    </source>
</evidence>
<dbReference type="RefSeq" id="WP_013584736.1">
    <property type="nucleotide sequence ID" value="NC_015125.1"/>
</dbReference>
<proteinExistence type="predicted"/>
<evidence type="ECO:0000256" key="1">
    <source>
        <dbReference type="SAM" id="MobiDB-lite"/>
    </source>
</evidence>
<evidence type="ECO:0000313" key="3">
    <source>
        <dbReference type="Proteomes" id="UP000008975"/>
    </source>
</evidence>
<feature type="region of interest" description="Disordered" evidence="1">
    <location>
        <begin position="115"/>
        <end position="135"/>
    </location>
</feature>
<dbReference type="EMBL" id="AP012052">
    <property type="protein sequence ID" value="BAJ74611.1"/>
    <property type="molecule type" value="Genomic_DNA"/>
</dbReference>